<sequence>MKVKTKKIISYTAAFLIIGGLAFYASMEEYQKENMANFISQTFS</sequence>
<name>A0ABQ6HAN7_9GAMM</name>
<dbReference type="EMBL" id="BSSV01000001">
    <property type="protein sequence ID" value="GLX84499.1"/>
    <property type="molecule type" value="Genomic_DNA"/>
</dbReference>
<accession>A0ABQ6HAN7</accession>
<reference evidence="1 2" key="1">
    <citation type="submission" date="2023-03" db="EMBL/GenBank/DDBJ databases">
        <title>Thalassotalea loyana LMG 22536T draft genome sequence.</title>
        <authorList>
            <person name="Sawabe T."/>
        </authorList>
    </citation>
    <scope>NUCLEOTIDE SEQUENCE [LARGE SCALE GENOMIC DNA]</scope>
    <source>
        <strain evidence="1 2">LMG 22536</strain>
    </source>
</reference>
<gene>
    <name evidence="1" type="ORF">tloyanaT_07510</name>
</gene>
<evidence type="ECO:0000313" key="1">
    <source>
        <dbReference type="EMBL" id="GLX84499.1"/>
    </source>
</evidence>
<keyword evidence="2" id="KW-1185">Reference proteome</keyword>
<proteinExistence type="predicted"/>
<evidence type="ECO:0000313" key="2">
    <source>
        <dbReference type="Proteomes" id="UP001157134"/>
    </source>
</evidence>
<protein>
    <submittedName>
        <fullName evidence="1">Uncharacterized protein</fullName>
    </submittedName>
</protein>
<organism evidence="1 2">
    <name type="scientific">Thalassotalea loyana</name>
    <dbReference type="NCBI Taxonomy" id="280483"/>
    <lineage>
        <taxon>Bacteria</taxon>
        <taxon>Pseudomonadati</taxon>
        <taxon>Pseudomonadota</taxon>
        <taxon>Gammaproteobacteria</taxon>
        <taxon>Alteromonadales</taxon>
        <taxon>Colwelliaceae</taxon>
        <taxon>Thalassotalea</taxon>
    </lineage>
</organism>
<dbReference type="Proteomes" id="UP001157134">
    <property type="component" value="Unassembled WGS sequence"/>
</dbReference>
<dbReference type="RefSeq" id="WP_284296086.1">
    <property type="nucleotide sequence ID" value="NZ_BSSV01000001.1"/>
</dbReference>
<comment type="caution">
    <text evidence="1">The sequence shown here is derived from an EMBL/GenBank/DDBJ whole genome shotgun (WGS) entry which is preliminary data.</text>
</comment>